<protein>
    <submittedName>
        <fullName evidence="1">Uncharacterized protein</fullName>
    </submittedName>
</protein>
<proteinExistence type="predicted"/>
<accession>A0A1X6YF42</accession>
<reference evidence="2" key="1">
    <citation type="submission" date="2017-03" db="EMBL/GenBank/DDBJ databases">
        <authorList>
            <person name="Rodrigo-Torres L."/>
            <person name="Arahal R.D."/>
            <person name="Lucena T."/>
        </authorList>
    </citation>
    <scope>NUCLEOTIDE SEQUENCE [LARGE SCALE GENOMIC DNA]</scope>
    <source>
        <strain evidence="2">CECT 8411</strain>
    </source>
</reference>
<gene>
    <name evidence="1" type="ORF">RUM8411_00626</name>
</gene>
<dbReference type="AlphaFoldDB" id="A0A1X6YF42"/>
<evidence type="ECO:0000313" key="1">
    <source>
        <dbReference type="EMBL" id="SLN19079.1"/>
    </source>
</evidence>
<keyword evidence="2" id="KW-1185">Reference proteome</keyword>
<organism evidence="1 2">
    <name type="scientific">Ruegeria meonggei</name>
    <dbReference type="NCBI Taxonomy" id="1446476"/>
    <lineage>
        <taxon>Bacteria</taxon>
        <taxon>Pseudomonadati</taxon>
        <taxon>Pseudomonadota</taxon>
        <taxon>Alphaproteobacteria</taxon>
        <taxon>Rhodobacterales</taxon>
        <taxon>Roseobacteraceae</taxon>
        <taxon>Ruegeria</taxon>
    </lineage>
</organism>
<dbReference type="Proteomes" id="UP000193778">
    <property type="component" value="Unassembled WGS sequence"/>
</dbReference>
<name>A0A1X6YF42_9RHOB</name>
<sequence>MQDCALNATISPFFETIRRSNRGLLGLLTGIPSIKLEFEEVSRQYFKSSFVFFYIFEFYHVPVHKGAFCPIFFFPTYRG</sequence>
<dbReference type="EMBL" id="FWFP01000002">
    <property type="protein sequence ID" value="SLN19079.1"/>
    <property type="molecule type" value="Genomic_DNA"/>
</dbReference>
<evidence type="ECO:0000313" key="2">
    <source>
        <dbReference type="Proteomes" id="UP000193778"/>
    </source>
</evidence>